<dbReference type="Proteomes" id="UP000184267">
    <property type="component" value="Unassembled WGS sequence"/>
</dbReference>
<evidence type="ECO:0000259" key="4">
    <source>
        <dbReference type="Pfam" id="PF25767"/>
    </source>
</evidence>
<dbReference type="InterPro" id="IPR033162">
    <property type="entry name" value="TBCD"/>
</dbReference>
<dbReference type="OMA" id="EPHEAWH"/>
<evidence type="ECO:0000256" key="1">
    <source>
        <dbReference type="ARBA" id="ARBA00023186"/>
    </source>
</evidence>
<protein>
    <submittedName>
        <fullName evidence="5">Tubulin-specific chaperone D</fullName>
    </submittedName>
</protein>
<dbReference type="OrthoDB" id="1735853at2759"/>
<dbReference type="SUPFAM" id="SSF48371">
    <property type="entry name" value="ARM repeat"/>
    <property type="match status" value="2"/>
</dbReference>
<gene>
    <name evidence="5" type="ORF">TRAPUB_8178</name>
</gene>
<name>A0A1M2W619_TRAPU</name>
<feature type="domain" description="Tubulin-folding cofactor D ARM repeats" evidence="4">
    <location>
        <begin position="340"/>
        <end position="536"/>
    </location>
</feature>
<keyword evidence="1" id="KW-0143">Chaperone</keyword>
<dbReference type="GO" id="GO:0005096">
    <property type="term" value="F:GTPase activator activity"/>
    <property type="evidence" value="ECO:0007669"/>
    <property type="project" value="InterPro"/>
</dbReference>
<dbReference type="InterPro" id="IPR021133">
    <property type="entry name" value="HEAT_type_2"/>
</dbReference>
<evidence type="ECO:0000259" key="3">
    <source>
        <dbReference type="Pfam" id="PF12612"/>
    </source>
</evidence>
<dbReference type="Gene3D" id="1.25.10.10">
    <property type="entry name" value="Leucine-rich Repeat Variant"/>
    <property type="match status" value="2"/>
</dbReference>
<dbReference type="GO" id="GO:0007023">
    <property type="term" value="P:post-chaperonin tubulin folding pathway"/>
    <property type="evidence" value="ECO:0007669"/>
    <property type="project" value="InterPro"/>
</dbReference>
<dbReference type="PANTHER" id="PTHR12658:SF0">
    <property type="entry name" value="TUBULIN-SPECIFIC CHAPERONE D"/>
    <property type="match status" value="1"/>
</dbReference>
<dbReference type="InterPro" id="IPR058033">
    <property type="entry name" value="ARM_TBCD_2nd"/>
</dbReference>
<evidence type="ECO:0000256" key="2">
    <source>
        <dbReference type="PROSITE-ProRule" id="PRU00103"/>
    </source>
</evidence>
<dbReference type="InterPro" id="IPR011989">
    <property type="entry name" value="ARM-like"/>
</dbReference>
<proteinExistence type="predicted"/>
<dbReference type="STRING" id="154538.A0A1M2W619"/>
<dbReference type="GO" id="GO:0007021">
    <property type="term" value="P:tubulin complex assembly"/>
    <property type="evidence" value="ECO:0007669"/>
    <property type="project" value="InterPro"/>
</dbReference>
<dbReference type="Pfam" id="PF12612">
    <property type="entry name" value="TFCD_C"/>
    <property type="match status" value="1"/>
</dbReference>
<feature type="repeat" description="HEAT" evidence="2">
    <location>
        <begin position="357"/>
        <end position="394"/>
    </location>
</feature>
<dbReference type="Pfam" id="PF25767">
    <property type="entry name" value="ARM_TBCD_2nd"/>
    <property type="match status" value="1"/>
</dbReference>
<comment type="caution">
    <text evidence="5">The sequence shown here is derived from an EMBL/GenBank/DDBJ whole genome shotgun (WGS) entry which is preliminary data.</text>
</comment>
<sequence>MEGEQKFEGTEGDRQFERAYNDDIKLYATFEDHDRFCSLRDQLLSVDLYSQPSGDDDRLEWLLHRNITLIFDLYQEQAYLLDPYLEQLFAPVVETLKTHAKKFVSSSSASVSKWRLHRLSLLVYHFIKFRGYKTMTRFFPHEIADLSVVLDYISATNSPVQEMQQWPLRYAMLLWLSLICMIPFDLEQFDEVGHSGETASRIEAVAKSFLGRAGVDREGAALLLSRLYMRKDMASKLPVFLSYVTSQLEGLSDAFMGLGLMRVICEVMKLGAAEEVQAQKEALLQVAHVLADNKTLVANTAIRKLRTKAIARIVIRLLPAKIRRLHAKGRALASEGNVGTEAVIEEDFDVPEETETVLEDLFKALRDTDTIVRYSAAKGIARICERLPEDFAEQVLDQVIHLFSIHSAAVASIYDMPSIAESTWHGACLACAEMARRALVPNERLPELIGWLTKALYFDIRKGAHSIGSNVRDAASYVLWSLSRAQSVEALEPHALNLARHLVVAALFDREIHIRRAASAAFQEYVGRTSLFPHGIDVLRKTDFYAIGVRRNAFLVAAPEVAEHEEYRPFLIDHLLSVTLRHWDPAMRQLGAQSLRAVCDLDLPLLGPEVAARVARLLEVPDTGDIHGALLALTELAAAMRDSSHPQLVPERRKVFAYLSTVPLATIQSPRQEDITEAACRFIAAGISLPETQHAQSSVPHWRLVVDSGLRSKSDAVQEAAAAALAAVSRLVDCSAVVDRLIGEFAAGSAPMQQSLARVLGVLDYASHPHGIESAVRCLLGMVDRTNGSQNVEARRNAFVSMPQILKNVSGCLVQNLSAEIVCEMTDALQDGLTDYTSDERGDVGSWVRMACVNGLTSFVETLFTHASTLPEFSHYFPPSRYHDAIGGILKQGVERLDNVRQQAGECVVTLLLLPPPAVEQAQQWRIHGDAKMKEKFLSNEESVGWNDGSWLFPRVVELLQIEQYRGQLLAGLILSTSTKTDSTQRPVASALVTYALQLPIATDAPDHYDQRSLARDLLAQAQKKVTSNTVVIPVLQTFNVLLEADVFENVPQDPEGLQTLRTLLALVSRNAGRVKNPQRINVSMRCLVNLIPLAELQSECIAQLYQFLAHQYPRVRADTAEYLYLVLSSKDTGMETDDVEEILLETEWSLKDMGSVDDAAKRCIELLTKAQSA</sequence>
<feature type="domain" description="Tubulin-folding cofactor D C-terminal" evidence="3">
    <location>
        <begin position="883"/>
        <end position="1080"/>
    </location>
</feature>
<dbReference type="PROSITE" id="PS50077">
    <property type="entry name" value="HEAT_REPEAT"/>
    <property type="match status" value="1"/>
</dbReference>
<dbReference type="EMBL" id="MNAD01000187">
    <property type="protein sequence ID" value="OJT15256.1"/>
    <property type="molecule type" value="Genomic_DNA"/>
</dbReference>
<evidence type="ECO:0000313" key="5">
    <source>
        <dbReference type="EMBL" id="OJT15256.1"/>
    </source>
</evidence>
<dbReference type="InterPro" id="IPR016024">
    <property type="entry name" value="ARM-type_fold"/>
</dbReference>
<dbReference type="GO" id="GO:0000226">
    <property type="term" value="P:microtubule cytoskeleton organization"/>
    <property type="evidence" value="ECO:0007669"/>
    <property type="project" value="TreeGrafter"/>
</dbReference>
<dbReference type="Pfam" id="PF23579">
    <property type="entry name" value="ARM_TBCD"/>
    <property type="match status" value="1"/>
</dbReference>
<evidence type="ECO:0000313" key="6">
    <source>
        <dbReference type="Proteomes" id="UP000184267"/>
    </source>
</evidence>
<reference evidence="5 6" key="1">
    <citation type="submission" date="2016-10" db="EMBL/GenBank/DDBJ databases">
        <title>Genome sequence of the basidiomycete white-rot fungus Trametes pubescens.</title>
        <authorList>
            <person name="Makela M.R."/>
            <person name="Granchi Z."/>
            <person name="Peng M."/>
            <person name="De Vries R.P."/>
            <person name="Grigoriev I."/>
            <person name="Riley R."/>
            <person name="Hilden K."/>
        </authorList>
    </citation>
    <scope>NUCLEOTIDE SEQUENCE [LARGE SCALE GENOMIC DNA]</scope>
    <source>
        <strain evidence="5 6">FBCC735</strain>
    </source>
</reference>
<dbReference type="InterPro" id="IPR022577">
    <property type="entry name" value="TBCD_C"/>
</dbReference>
<dbReference type="PANTHER" id="PTHR12658">
    <property type="entry name" value="BETA-TUBULIN COFACTOR D"/>
    <property type="match status" value="1"/>
</dbReference>
<keyword evidence="6" id="KW-1185">Reference proteome</keyword>
<organism evidence="5 6">
    <name type="scientific">Trametes pubescens</name>
    <name type="common">White-rot fungus</name>
    <dbReference type="NCBI Taxonomy" id="154538"/>
    <lineage>
        <taxon>Eukaryota</taxon>
        <taxon>Fungi</taxon>
        <taxon>Dikarya</taxon>
        <taxon>Basidiomycota</taxon>
        <taxon>Agaricomycotina</taxon>
        <taxon>Agaricomycetes</taxon>
        <taxon>Polyporales</taxon>
        <taxon>Polyporaceae</taxon>
        <taxon>Trametes</taxon>
    </lineage>
</organism>
<dbReference type="AlphaFoldDB" id="A0A1M2W619"/>
<accession>A0A1M2W619</accession>
<dbReference type="GO" id="GO:0048487">
    <property type="term" value="F:beta-tubulin binding"/>
    <property type="evidence" value="ECO:0007669"/>
    <property type="project" value="InterPro"/>
</dbReference>